<feature type="domain" description="Phage terminase large subunit N-terminal" evidence="1">
    <location>
        <begin position="19"/>
        <end position="209"/>
    </location>
</feature>
<dbReference type="NCBIfam" id="TIGR01547">
    <property type="entry name" value="phage_term_2"/>
    <property type="match status" value="1"/>
</dbReference>
<dbReference type="Gene3D" id="3.30.420.280">
    <property type="match status" value="1"/>
</dbReference>
<comment type="caution">
    <text evidence="2">The sequence shown here is derived from an EMBL/GenBank/DDBJ whole genome shotgun (WGS) entry which is preliminary data.</text>
</comment>
<proteinExistence type="predicted"/>
<evidence type="ECO:0000259" key="1">
    <source>
        <dbReference type="Pfam" id="PF04466"/>
    </source>
</evidence>
<protein>
    <submittedName>
        <fullName evidence="2">Phage terminase large subunit</fullName>
    </submittedName>
</protein>
<dbReference type="Proteomes" id="UP000279384">
    <property type="component" value="Unassembled WGS sequence"/>
</dbReference>
<dbReference type="PANTHER" id="PTHR39184">
    <property type="match status" value="1"/>
</dbReference>
<dbReference type="Gene3D" id="3.40.50.300">
    <property type="entry name" value="P-loop containing nucleotide triphosphate hydrolases"/>
    <property type="match status" value="1"/>
</dbReference>
<gene>
    <name evidence="2" type="ORF">C8E02_0992</name>
</gene>
<reference evidence="2 3" key="1">
    <citation type="submission" date="2018-10" db="EMBL/GenBank/DDBJ databases">
        <title>Genomic Encyclopedia of Type Strains, Phase IV (KMG-IV): sequencing the most valuable type-strain genomes for metagenomic binning, comparative biology and taxonomic classification.</title>
        <authorList>
            <person name="Goeker M."/>
        </authorList>
    </citation>
    <scope>NUCLEOTIDE SEQUENCE [LARGE SCALE GENOMIC DNA]</scope>
    <source>
        <strain evidence="2 3">DSM 3303</strain>
    </source>
</reference>
<dbReference type="InterPro" id="IPR006437">
    <property type="entry name" value="Phage_terminase_lsu"/>
</dbReference>
<organism evidence="2 3">
    <name type="scientific">Vogesella indigofera</name>
    <name type="common">Pseudomonas indigofera</name>
    <dbReference type="NCBI Taxonomy" id="45465"/>
    <lineage>
        <taxon>Bacteria</taxon>
        <taxon>Pseudomonadati</taxon>
        <taxon>Pseudomonadota</taxon>
        <taxon>Betaproteobacteria</taxon>
        <taxon>Neisseriales</taxon>
        <taxon>Chromobacteriaceae</taxon>
        <taxon>Vogesella</taxon>
    </lineage>
</organism>
<name>A0A495BJK1_VOGIN</name>
<dbReference type="EMBL" id="RBID01000011">
    <property type="protein sequence ID" value="RKQ61225.1"/>
    <property type="molecule type" value="Genomic_DNA"/>
</dbReference>
<dbReference type="PANTHER" id="PTHR39184:SF1">
    <property type="entry name" value="PBSX PHAGE TERMINASE LARGE SUBUNIT"/>
    <property type="match status" value="1"/>
</dbReference>
<dbReference type="Pfam" id="PF04466">
    <property type="entry name" value="Terminase_3"/>
    <property type="match status" value="1"/>
</dbReference>
<evidence type="ECO:0000313" key="2">
    <source>
        <dbReference type="EMBL" id="RKQ61225.1"/>
    </source>
</evidence>
<dbReference type="InterPro" id="IPR052380">
    <property type="entry name" value="Viral_DNA_packaging_terminase"/>
</dbReference>
<dbReference type="InterPro" id="IPR027417">
    <property type="entry name" value="P-loop_NTPase"/>
</dbReference>
<evidence type="ECO:0000313" key="3">
    <source>
        <dbReference type="Proteomes" id="UP000279384"/>
    </source>
</evidence>
<dbReference type="AlphaFoldDB" id="A0A495BJK1"/>
<dbReference type="InterPro" id="IPR035412">
    <property type="entry name" value="Terminase_L_N"/>
</dbReference>
<accession>A0A495BJK1</accession>
<dbReference type="RefSeq" id="WP_120809861.1">
    <property type="nucleotide sequence ID" value="NZ_RBID01000011.1"/>
</dbReference>
<sequence>MRTKARFPPKLKGLFKPCRYKVAYGGRGSGKSWSFARALLVMASMLPLRILCAREVQKSIAQSVHQLLKDQIQDLGLGYFFEVLDTEIRGLNGSLFSFAGLAAHTVESVKSYEGYDIVWVEEAQTVSKKSWDILIPTIRKPGSEIWITFNPDLDSDETYVRFVTNRRPGDWVVKINWNDNPWFPDVLDQERLRCMETQPKDYPNIWDGECKAAVDGAIYADEVAAAHEQGRIGNVPYDPMLKAHVIFDLGWNDAMSISIVQRSASELRVVRNIEDSHRTLDSYNTELRALGLNWGTLWLPHDGRHKDYKTGKSSEEIMRGFGWDVRIIPNMSIEDGIRLARMTLPRMYFDKTNAGRLPECLKRYRRGVSQSTGEPGAPIHDEFSHGADNVRYIAVAADQLTNETWGGSLKYPSMNNA</sequence>